<dbReference type="PROSITE" id="PS51257">
    <property type="entry name" value="PROKAR_LIPOPROTEIN"/>
    <property type="match status" value="1"/>
</dbReference>
<organism evidence="1">
    <name type="scientific">Candidatus Kentrum sp. LPFa</name>
    <dbReference type="NCBI Taxonomy" id="2126335"/>
    <lineage>
        <taxon>Bacteria</taxon>
        <taxon>Pseudomonadati</taxon>
        <taxon>Pseudomonadota</taxon>
        <taxon>Gammaproteobacteria</taxon>
        <taxon>Candidatus Kentrum</taxon>
    </lineage>
</organism>
<proteinExistence type="predicted"/>
<evidence type="ECO:0000313" key="1">
    <source>
        <dbReference type="EMBL" id="VFK12774.1"/>
    </source>
</evidence>
<accession>A0A450W6U2</accession>
<name>A0A450W6U2_9GAMM</name>
<dbReference type="EMBL" id="CAADFK010000040">
    <property type="protein sequence ID" value="VFK12774.1"/>
    <property type="molecule type" value="Genomic_DNA"/>
</dbReference>
<protein>
    <recommendedName>
        <fullName evidence="2">Lipoprotein</fullName>
    </recommendedName>
</protein>
<evidence type="ECO:0008006" key="2">
    <source>
        <dbReference type="Google" id="ProtNLM"/>
    </source>
</evidence>
<reference evidence="1" key="1">
    <citation type="submission" date="2019-02" db="EMBL/GenBank/DDBJ databases">
        <authorList>
            <person name="Gruber-Vodicka R. H."/>
            <person name="Seah K. B. B."/>
        </authorList>
    </citation>
    <scope>NUCLEOTIDE SEQUENCE</scope>
    <source>
        <strain evidence="1">BECK_S313</strain>
    </source>
</reference>
<dbReference type="AlphaFoldDB" id="A0A450W6U2"/>
<gene>
    <name evidence="1" type="ORF">BECKLPF1236B_GA0070989_10409</name>
</gene>
<sequence>MKRAIVISCLLFNFGLMGCQQNSNEERFSYSVDDTATITYSGEDQITGSGTDSVIIQLIAGSHYPSQGNSQILLLTPEFQISLVFLGAASGTYLLDGSSTFSGYYIFNNNSVSKMYGCSGYAQTLCVNAGSSITIDSYGNVGEYISGIFDVTLCDDSSGTDPSGMVCKNIKGLFNAIREPDA</sequence>